<comment type="catalytic activity">
    <reaction evidence="5 6">
        <text>N(6)-[(R)-lipoyl]-L-lysyl-[glycine-cleavage complex H protein] + glycine + H(+) = N(6)-[(R)-S(8)-aminomethyldihydrolipoyl]-L-lysyl-[glycine-cleavage complex H protein] + CO2</text>
        <dbReference type="Rhea" id="RHEA:24304"/>
        <dbReference type="Rhea" id="RHEA-COMP:10494"/>
        <dbReference type="Rhea" id="RHEA-COMP:10495"/>
        <dbReference type="ChEBI" id="CHEBI:15378"/>
        <dbReference type="ChEBI" id="CHEBI:16526"/>
        <dbReference type="ChEBI" id="CHEBI:57305"/>
        <dbReference type="ChEBI" id="CHEBI:83099"/>
        <dbReference type="ChEBI" id="CHEBI:83143"/>
        <dbReference type="EC" id="1.4.4.2"/>
    </reaction>
</comment>
<feature type="domain" description="Glycine dehydrogenase C-terminal" evidence="8">
    <location>
        <begin position="356"/>
        <end position="449"/>
    </location>
</feature>
<evidence type="ECO:0000313" key="10">
    <source>
        <dbReference type="Proteomes" id="UP000266178"/>
    </source>
</evidence>
<dbReference type="InterPro" id="IPR023012">
    <property type="entry name" value="GcvPB"/>
</dbReference>
<dbReference type="OrthoDB" id="9801272at2"/>
<evidence type="ECO:0000256" key="5">
    <source>
        <dbReference type="ARBA" id="ARBA00049026"/>
    </source>
</evidence>
<dbReference type="EMBL" id="QWLB01000019">
    <property type="protein sequence ID" value="RIH92445.1"/>
    <property type="molecule type" value="Genomic_DNA"/>
</dbReference>
<dbReference type="GO" id="GO:0005960">
    <property type="term" value="C:glycine cleavage complex"/>
    <property type="evidence" value="ECO:0007669"/>
    <property type="project" value="TreeGrafter"/>
</dbReference>
<evidence type="ECO:0000256" key="3">
    <source>
        <dbReference type="ARBA" id="ARBA00022898"/>
    </source>
</evidence>
<dbReference type="GO" id="GO:0005829">
    <property type="term" value="C:cytosol"/>
    <property type="evidence" value="ECO:0007669"/>
    <property type="project" value="TreeGrafter"/>
</dbReference>
<evidence type="ECO:0000256" key="2">
    <source>
        <dbReference type="ARBA" id="ARBA00003788"/>
    </source>
</evidence>
<dbReference type="RefSeq" id="WP_119357097.1">
    <property type="nucleotide sequence ID" value="NZ_BJXM01000009.1"/>
</dbReference>
<dbReference type="NCBIfam" id="NF003346">
    <property type="entry name" value="PRK04366.1"/>
    <property type="match status" value="1"/>
</dbReference>
<dbReference type="GO" id="GO:0004375">
    <property type="term" value="F:glycine dehydrogenase (decarboxylating) activity"/>
    <property type="evidence" value="ECO:0007669"/>
    <property type="project" value="UniProtKB-EC"/>
</dbReference>
<evidence type="ECO:0000313" key="9">
    <source>
        <dbReference type="EMBL" id="RIH92445.1"/>
    </source>
</evidence>
<comment type="function">
    <text evidence="2 6">The glycine cleavage system catalyzes the degradation of glycine. The P protein binds the alpha-amino group of glycine through its pyridoxal phosphate cofactor; CO(2) is released and the remaining methylamine moiety is then transferred to the lipoamide cofactor of the H protein.</text>
</comment>
<comment type="caution">
    <text evidence="9">The sequence shown here is derived from an EMBL/GenBank/DDBJ whole genome shotgun (WGS) entry which is preliminary data.</text>
</comment>
<gene>
    <name evidence="6 9" type="primary">gcvPB</name>
    <name evidence="9" type="ORF">Mgrana_01604</name>
</gene>
<dbReference type="PANTHER" id="PTHR11773">
    <property type="entry name" value="GLYCINE DEHYDROGENASE, DECARBOXYLATING"/>
    <property type="match status" value="1"/>
</dbReference>
<keyword evidence="3 6" id="KW-0663">Pyridoxal phosphate</keyword>
<comment type="similarity">
    <text evidence="6">Belongs to the GcvP family. C-terminal subunit subfamily.</text>
</comment>
<keyword evidence="4 6" id="KW-0560">Oxidoreductase</keyword>
<dbReference type="GO" id="GO:0019464">
    <property type="term" value="P:glycine decarboxylation via glycine cleavage system"/>
    <property type="evidence" value="ECO:0007669"/>
    <property type="project" value="UniProtKB-UniRule"/>
</dbReference>
<protein>
    <recommendedName>
        <fullName evidence="6">Probable glycine dehydrogenase (decarboxylating) subunit 2</fullName>
        <ecNumber evidence="6">1.4.4.2</ecNumber>
    </recommendedName>
    <alternativeName>
        <fullName evidence="6">Glycine cleavage system P-protein subunit 2</fullName>
    </alternativeName>
    <alternativeName>
        <fullName evidence="6">Glycine decarboxylase subunit 2</fullName>
    </alternativeName>
    <alternativeName>
        <fullName evidence="6">Glycine dehydrogenase (aminomethyl-transferring) subunit 2</fullName>
    </alternativeName>
</protein>
<dbReference type="InterPro" id="IPR015421">
    <property type="entry name" value="PyrdxlP-dep_Trfase_major"/>
</dbReference>
<dbReference type="Gene3D" id="3.40.640.10">
    <property type="entry name" value="Type I PLP-dependent aspartate aminotransferase-like (Major domain)"/>
    <property type="match status" value="1"/>
</dbReference>
<feature type="domain" description="Glycine cleavage system P-protein N-terminal" evidence="7">
    <location>
        <begin position="101"/>
        <end position="303"/>
    </location>
</feature>
<dbReference type="FunFam" id="3.40.640.10:FF:000224">
    <property type="entry name" value="Probable glycine dehydrogenase (decarboxylating) subunit 2"/>
    <property type="match status" value="1"/>
</dbReference>
<dbReference type="EC" id="1.4.4.2" evidence="6"/>
<dbReference type="InterPro" id="IPR015424">
    <property type="entry name" value="PyrdxlP-dep_Trfase"/>
</dbReference>
<dbReference type="AlphaFoldDB" id="A0A399F9R2"/>
<dbReference type="Pfam" id="PF02347">
    <property type="entry name" value="GDC-P"/>
    <property type="match status" value="1"/>
</dbReference>
<comment type="cofactor">
    <cofactor evidence="1 6">
        <name>pyridoxal 5'-phosphate</name>
        <dbReference type="ChEBI" id="CHEBI:597326"/>
    </cofactor>
</comment>
<comment type="subunit">
    <text evidence="6">The glycine cleavage system is composed of four proteins: P, T, L and H. In this organism, the P 'protein' is a heterodimer of two subunits.</text>
</comment>
<evidence type="ECO:0000259" key="8">
    <source>
        <dbReference type="Pfam" id="PF21478"/>
    </source>
</evidence>
<proteinExistence type="inferred from homology"/>
<dbReference type="GO" id="GO:0030170">
    <property type="term" value="F:pyridoxal phosphate binding"/>
    <property type="evidence" value="ECO:0007669"/>
    <property type="project" value="TreeGrafter"/>
</dbReference>
<dbReference type="Pfam" id="PF21478">
    <property type="entry name" value="GcvP2_C"/>
    <property type="match status" value="1"/>
</dbReference>
<accession>A0A399F9R2</accession>
<dbReference type="InterPro" id="IPR015422">
    <property type="entry name" value="PyrdxlP-dep_Trfase_small"/>
</dbReference>
<dbReference type="InterPro" id="IPR049316">
    <property type="entry name" value="GDC-P_C"/>
</dbReference>
<sequence>MIAEKKETRLESPLIFEKSVPGRRGVRPPAVPQADLTALLGAENLRPEPPRLPEVDELTLVRHYTGLSRRQIGIDVTFYPLGSCTMKYNPKVHEAAVALFADLHPYQAPETAQGALQLMYELQADLSEITGMEATTLQPAAGAHGELTGILTIRAYHASRGEHDQRRVVLVPDSAHGSNPATASMAGYTVQEIPSGPDGEVDLEALRRALGPHVAAIMLTNPNTLGLFEHQIRAIAEAAHAVGAQMYYDGANLNAIMGVARPGDMGFDVVHLNLHKTFTVPHGGGGPGSGPVGVKAHLEPFLPSPQVVRRGEGFALDYDRPQSIGQVKSFYGNFGALVRAYVYIRMLGREGIQRSAALAVLNANYLKELLKEQGYRIPYDRLCMHEFVAQPPEGFKTVDIAKGLLELGFHPPTVYFPLIVKEALMVEPTETETRETLEAFAQALGEVVRRGKEWLEGAPYTTPVRRLDELQANRKPKLRWEPSGQ</sequence>
<dbReference type="Gene3D" id="6.20.440.10">
    <property type="match status" value="1"/>
</dbReference>
<evidence type="ECO:0000256" key="1">
    <source>
        <dbReference type="ARBA" id="ARBA00001933"/>
    </source>
</evidence>
<dbReference type="SUPFAM" id="SSF53383">
    <property type="entry name" value="PLP-dependent transferases"/>
    <property type="match status" value="1"/>
</dbReference>
<dbReference type="Proteomes" id="UP000266178">
    <property type="component" value="Unassembled WGS sequence"/>
</dbReference>
<dbReference type="InterPro" id="IPR020581">
    <property type="entry name" value="GDC_P"/>
</dbReference>
<dbReference type="GO" id="GO:0016594">
    <property type="term" value="F:glycine binding"/>
    <property type="evidence" value="ECO:0007669"/>
    <property type="project" value="TreeGrafter"/>
</dbReference>
<reference evidence="9 10" key="1">
    <citation type="submission" date="2018-08" db="EMBL/GenBank/DDBJ databases">
        <title>Meiothermus granaticius genome AF-68 sequencing project.</title>
        <authorList>
            <person name="Da Costa M.S."/>
            <person name="Albuquerque L."/>
            <person name="Raposo P."/>
            <person name="Froufe H.J.C."/>
            <person name="Barroso C.S."/>
            <person name="Egas C."/>
        </authorList>
    </citation>
    <scope>NUCLEOTIDE SEQUENCE [LARGE SCALE GENOMIC DNA]</scope>
    <source>
        <strain evidence="9 10">AF-68</strain>
    </source>
</reference>
<evidence type="ECO:0000256" key="4">
    <source>
        <dbReference type="ARBA" id="ARBA00023002"/>
    </source>
</evidence>
<evidence type="ECO:0000259" key="7">
    <source>
        <dbReference type="Pfam" id="PF02347"/>
    </source>
</evidence>
<evidence type="ECO:0000256" key="6">
    <source>
        <dbReference type="HAMAP-Rule" id="MF_00713"/>
    </source>
</evidence>
<dbReference type="InterPro" id="IPR049315">
    <property type="entry name" value="GDC-P_N"/>
</dbReference>
<feature type="modified residue" description="N6-(pyridoxal phosphate)lysine" evidence="6">
    <location>
        <position position="276"/>
    </location>
</feature>
<keyword evidence="10" id="KW-1185">Reference proteome</keyword>
<dbReference type="HAMAP" id="MF_00713">
    <property type="entry name" value="GcvPB"/>
    <property type="match status" value="1"/>
</dbReference>
<dbReference type="PANTHER" id="PTHR11773:SF1">
    <property type="entry name" value="GLYCINE DEHYDROGENASE (DECARBOXYLATING), MITOCHONDRIAL"/>
    <property type="match status" value="1"/>
</dbReference>
<dbReference type="Gene3D" id="3.90.1150.10">
    <property type="entry name" value="Aspartate Aminotransferase, domain 1"/>
    <property type="match status" value="1"/>
</dbReference>
<organism evidence="9 10">
    <name type="scientific">Meiothermus granaticius NBRC 107808</name>
    <dbReference type="NCBI Taxonomy" id="1227551"/>
    <lineage>
        <taxon>Bacteria</taxon>
        <taxon>Thermotogati</taxon>
        <taxon>Deinococcota</taxon>
        <taxon>Deinococci</taxon>
        <taxon>Thermales</taxon>
        <taxon>Thermaceae</taxon>
        <taxon>Meiothermus</taxon>
    </lineage>
</organism>
<name>A0A399F9R2_9DEIN</name>